<evidence type="ECO:0000313" key="1">
    <source>
        <dbReference type="EMBL" id="VDM03747.1"/>
    </source>
</evidence>
<dbReference type="STRING" id="70667.A0A183TLL3"/>
<dbReference type="GO" id="GO:0070224">
    <property type="term" value="F:sulfide:quinone oxidoreductase activity"/>
    <property type="evidence" value="ECO:0007669"/>
    <property type="project" value="TreeGrafter"/>
</dbReference>
<dbReference type="WBParaSite" id="SSLN_0001802201-mRNA-1">
    <property type="protein sequence ID" value="SSLN_0001802201-mRNA-1"/>
    <property type="gene ID" value="SSLN_0001802201"/>
</dbReference>
<dbReference type="AlphaFoldDB" id="A0A183TLL3"/>
<dbReference type="PANTHER" id="PTHR10632">
    <property type="entry name" value="SULFIDE:QUINONE OXIDOREDUCTASE"/>
    <property type="match status" value="1"/>
</dbReference>
<dbReference type="GO" id="GO:0005739">
    <property type="term" value="C:mitochondrion"/>
    <property type="evidence" value="ECO:0007669"/>
    <property type="project" value="TreeGrafter"/>
</dbReference>
<reference evidence="1 2" key="2">
    <citation type="submission" date="2018-11" db="EMBL/GenBank/DDBJ databases">
        <authorList>
            <consortium name="Pathogen Informatics"/>
        </authorList>
    </citation>
    <scope>NUCLEOTIDE SEQUENCE [LARGE SCALE GENOMIC DNA]</scope>
    <source>
        <strain evidence="1 2">NST_G2</strain>
    </source>
</reference>
<name>A0A183TLL3_SCHSO</name>
<evidence type="ECO:0000313" key="2">
    <source>
        <dbReference type="Proteomes" id="UP000275846"/>
    </source>
</evidence>
<dbReference type="EMBL" id="UYSU01042402">
    <property type="protein sequence ID" value="VDM03747.1"/>
    <property type="molecule type" value="Genomic_DNA"/>
</dbReference>
<protein>
    <submittedName>
        <fullName evidence="3">GMC_OxRdtase_N domain-containing protein</fullName>
    </submittedName>
</protein>
<proteinExistence type="predicted"/>
<organism evidence="3">
    <name type="scientific">Schistocephalus solidus</name>
    <name type="common">Tapeworm</name>
    <dbReference type="NCBI Taxonomy" id="70667"/>
    <lineage>
        <taxon>Eukaryota</taxon>
        <taxon>Metazoa</taxon>
        <taxon>Spiralia</taxon>
        <taxon>Lophotrochozoa</taxon>
        <taxon>Platyhelminthes</taxon>
        <taxon>Cestoda</taxon>
        <taxon>Eucestoda</taxon>
        <taxon>Diphyllobothriidea</taxon>
        <taxon>Diphyllobothriidae</taxon>
        <taxon>Schistocephalus</taxon>
    </lineage>
</organism>
<keyword evidence="2" id="KW-1185">Reference proteome</keyword>
<evidence type="ECO:0000313" key="3">
    <source>
        <dbReference type="WBParaSite" id="SSLN_0001802201-mRNA-1"/>
    </source>
</evidence>
<dbReference type="GO" id="GO:0071949">
    <property type="term" value="F:FAD binding"/>
    <property type="evidence" value="ECO:0007669"/>
    <property type="project" value="TreeGrafter"/>
</dbReference>
<dbReference type="Gene3D" id="3.50.50.60">
    <property type="entry name" value="FAD/NAD(P)-binding domain"/>
    <property type="match status" value="1"/>
</dbReference>
<dbReference type="OrthoDB" id="5376590at2759"/>
<sequence length="174" mass="19073">MPIIHLPEWGIKYCLGHNVIDVNHKASQVVGSEAPGYVTVDQATTRHIKFHNSISIGNCSNLLTSKTAAAIASQTPVLVENLLDVLKGGTGMVAHYDGYTSCPFITGETKGILAELNYDLQPREPLPFAQATERWIFGYVKRVFLPPPSWNGLLIGIWPNPKRLLKVLNPIGSD</sequence>
<accession>A0A183TLL3</accession>
<reference evidence="3" key="1">
    <citation type="submission" date="2016-06" db="UniProtKB">
        <authorList>
            <consortium name="WormBaseParasite"/>
        </authorList>
    </citation>
    <scope>IDENTIFICATION</scope>
</reference>
<dbReference type="InterPro" id="IPR036188">
    <property type="entry name" value="FAD/NAD-bd_sf"/>
</dbReference>
<gene>
    <name evidence="1" type="ORF">SSLN_LOCUS17361</name>
</gene>
<dbReference type="GO" id="GO:0070221">
    <property type="term" value="P:sulfide oxidation, using sulfide:quinone oxidoreductase"/>
    <property type="evidence" value="ECO:0007669"/>
    <property type="project" value="TreeGrafter"/>
</dbReference>
<dbReference type="Proteomes" id="UP000275846">
    <property type="component" value="Unassembled WGS sequence"/>
</dbReference>
<dbReference type="InterPro" id="IPR015904">
    <property type="entry name" value="Sulphide_quinone_reductase"/>
</dbReference>
<dbReference type="PANTHER" id="PTHR10632:SF2">
    <property type="entry name" value="SULFIDE:QUINONE OXIDOREDUCTASE, MITOCHONDRIAL"/>
    <property type="match status" value="1"/>
</dbReference>